<keyword evidence="3" id="KW-1185">Reference proteome</keyword>
<dbReference type="Gene3D" id="3.40.50.150">
    <property type="entry name" value="Vaccinia Virus protein VP39"/>
    <property type="match status" value="1"/>
</dbReference>
<dbReference type="SUPFAM" id="SSF53335">
    <property type="entry name" value="S-adenosyl-L-methionine-dependent methyltransferases"/>
    <property type="match status" value="1"/>
</dbReference>
<dbReference type="EMBL" id="CAXAMM010006191">
    <property type="protein sequence ID" value="CAK9010166.1"/>
    <property type="molecule type" value="Genomic_DNA"/>
</dbReference>
<evidence type="ECO:0000313" key="2">
    <source>
        <dbReference type="EMBL" id="CAK9010166.1"/>
    </source>
</evidence>
<dbReference type="InterPro" id="IPR029063">
    <property type="entry name" value="SAM-dependent_MTases_sf"/>
</dbReference>
<dbReference type="InterPro" id="IPR003034">
    <property type="entry name" value="SAP_dom"/>
</dbReference>
<name>A0ABP0J730_9DINO</name>
<dbReference type="PANTHER" id="PTHR43836:SF2">
    <property type="entry name" value="CATECHOL O-METHYLTRANSFERASE 1-RELATED"/>
    <property type="match status" value="1"/>
</dbReference>
<protein>
    <submittedName>
        <fullName evidence="2">Catechol O-methyltransferase</fullName>
    </submittedName>
</protein>
<sequence length="463" mass="50760">MSFIGFFCRSSVKEEEPILRTMGTSGAMVDLATLRLVARLGLECGGVGSPGGGIAWSRSVELEGDAAGRALPPVPATVSVDLRSGKPWTRRAGEERWSLVRKEHEVVNFVRRRAQADHGVGDLEGVLAAIETYASGRKWLKAFGGNTATRGRDACDAHLELGSLLPGDRIVEFGTPGTYMGYSALLMAQQLRTLGGGGRIQSCDVNALTWPFANELVHWANVQGEVQLRVGSAWDWLASGQLGQMDVLLLDHRGTVYQEDLRSAEPALHRGARVLADNVLLPGAPLFLAQVADGYHVTIHEACPSADQTAVAVAGLKSCELGVSVYLLEKTMMESSDEPQVSEFMQPELEDWVLACTPSPAAAPHSSVEYSDLRELRQWCREVDAICWASRREEVDWKGFQEQLSPALRCWCARHGVGTLRRSGAFQDPRDWPVRRLREELRKRGQADAGPKSELVKRYIQCA</sequence>
<evidence type="ECO:0000259" key="1">
    <source>
        <dbReference type="SMART" id="SM00513"/>
    </source>
</evidence>
<feature type="domain" description="SAP" evidence="1">
    <location>
        <begin position="429"/>
        <end position="463"/>
    </location>
</feature>
<evidence type="ECO:0000313" key="3">
    <source>
        <dbReference type="Proteomes" id="UP001642464"/>
    </source>
</evidence>
<accession>A0ABP0J730</accession>
<proteinExistence type="predicted"/>
<organism evidence="2 3">
    <name type="scientific">Durusdinium trenchii</name>
    <dbReference type="NCBI Taxonomy" id="1381693"/>
    <lineage>
        <taxon>Eukaryota</taxon>
        <taxon>Sar</taxon>
        <taxon>Alveolata</taxon>
        <taxon>Dinophyceae</taxon>
        <taxon>Suessiales</taxon>
        <taxon>Symbiodiniaceae</taxon>
        <taxon>Durusdinium</taxon>
    </lineage>
</organism>
<comment type="caution">
    <text evidence="2">The sequence shown here is derived from an EMBL/GenBank/DDBJ whole genome shotgun (WGS) entry which is preliminary data.</text>
</comment>
<dbReference type="PANTHER" id="PTHR43836">
    <property type="entry name" value="CATECHOL O-METHYLTRANSFERASE 1-RELATED"/>
    <property type="match status" value="1"/>
</dbReference>
<dbReference type="Proteomes" id="UP001642464">
    <property type="component" value="Unassembled WGS sequence"/>
</dbReference>
<reference evidence="2 3" key="1">
    <citation type="submission" date="2024-02" db="EMBL/GenBank/DDBJ databases">
        <authorList>
            <person name="Chen Y."/>
            <person name="Shah S."/>
            <person name="Dougan E. K."/>
            <person name="Thang M."/>
            <person name="Chan C."/>
        </authorList>
    </citation>
    <scope>NUCLEOTIDE SEQUENCE [LARGE SCALE GENOMIC DNA]</scope>
</reference>
<dbReference type="Pfam" id="PF13578">
    <property type="entry name" value="Methyltransf_24"/>
    <property type="match status" value="1"/>
</dbReference>
<gene>
    <name evidence="2" type="ORF">SCF082_LOCUS10561</name>
</gene>
<dbReference type="SMART" id="SM00513">
    <property type="entry name" value="SAP"/>
    <property type="match status" value="1"/>
</dbReference>